<keyword evidence="2 10" id="KW-0812">Transmembrane</keyword>
<evidence type="ECO:0000256" key="4">
    <source>
        <dbReference type="ARBA" id="ARBA00023136"/>
    </source>
</evidence>
<accession>A0AAN6IZU1</accession>
<evidence type="ECO:0000256" key="9">
    <source>
        <dbReference type="SAM" id="MobiDB-lite"/>
    </source>
</evidence>
<dbReference type="GO" id="GO:0016020">
    <property type="term" value="C:membrane"/>
    <property type="evidence" value="ECO:0007669"/>
    <property type="project" value="UniProtKB-SubCell"/>
</dbReference>
<dbReference type="PANTHER" id="PTHR23502:SF68">
    <property type="entry name" value="MULTIDRUG TRANSPORTER, PUTATIVE (AFU_ORTHOLOGUE AFUA_3G01120)-RELATED"/>
    <property type="match status" value="1"/>
</dbReference>
<name>A0AAN6IZU1_9PEZI</name>
<keyword evidence="3 10" id="KW-1133">Transmembrane helix</keyword>
<gene>
    <name evidence="12" type="ORF">LTR82_017075</name>
</gene>
<feature type="transmembrane region" description="Helical" evidence="10">
    <location>
        <begin position="180"/>
        <end position="201"/>
    </location>
</feature>
<organism evidence="12 13">
    <name type="scientific">Friedmanniomyces endolithicus</name>
    <dbReference type="NCBI Taxonomy" id="329885"/>
    <lineage>
        <taxon>Eukaryota</taxon>
        <taxon>Fungi</taxon>
        <taxon>Dikarya</taxon>
        <taxon>Ascomycota</taxon>
        <taxon>Pezizomycotina</taxon>
        <taxon>Dothideomycetes</taxon>
        <taxon>Dothideomycetidae</taxon>
        <taxon>Mycosphaerellales</taxon>
        <taxon>Teratosphaeriaceae</taxon>
        <taxon>Friedmanniomyces</taxon>
    </lineage>
</organism>
<evidence type="ECO:0000256" key="6">
    <source>
        <dbReference type="ARBA" id="ARBA00053977"/>
    </source>
</evidence>
<evidence type="ECO:0000256" key="10">
    <source>
        <dbReference type="SAM" id="Phobius"/>
    </source>
</evidence>
<comment type="function">
    <text evidence="6">MFS transporter; part of the gene cluster that mediates the biosynthesis of cercosporin, a light-activated, non-host-selective toxin. The perylenequinone chromophore of cercosporin absorbs light energy to attain an electronically-activated triplet state and produces active oxygen species such as the hydroxyl radical, superoxide, hydrogen peroxide or singlet oxygen upon reaction with oxygen molecules. These reactive oxygen species cause damage to various cellular components including lipids, proteins and nucleic acids. Responsible for secretion and accumulation of cercosporin, but does not play any roles in self-protection against the toxicity of cercosporin.</text>
</comment>
<keyword evidence="4 10" id="KW-0472">Membrane</keyword>
<dbReference type="Pfam" id="PF07690">
    <property type="entry name" value="MFS_1"/>
    <property type="match status" value="1"/>
</dbReference>
<feature type="transmembrane region" description="Helical" evidence="10">
    <location>
        <begin position="339"/>
        <end position="364"/>
    </location>
</feature>
<dbReference type="InterPro" id="IPR011701">
    <property type="entry name" value="MFS"/>
</dbReference>
<evidence type="ECO:0000256" key="7">
    <source>
        <dbReference type="ARBA" id="ARBA00069139"/>
    </source>
</evidence>
<protein>
    <recommendedName>
        <fullName evidence="7">Cercosporin MFS transporter CTB4</fullName>
    </recommendedName>
    <alternativeName>
        <fullName evidence="8">Cercosporin toxin biosynthesis cluster protein 4</fullName>
    </alternativeName>
</protein>
<evidence type="ECO:0000256" key="2">
    <source>
        <dbReference type="ARBA" id="ARBA00022692"/>
    </source>
</evidence>
<evidence type="ECO:0000259" key="11">
    <source>
        <dbReference type="PROSITE" id="PS50850"/>
    </source>
</evidence>
<evidence type="ECO:0000256" key="8">
    <source>
        <dbReference type="ARBA" id="ARBA00077167"/>
    </source>
</evidence>
<feature type="transmembrane region" description="Helical" evidence="10">
    <location>
        <begin position="384"/>
        <end position="403"/>
    </location>
</feature>
<dbReference type="EMBL" id="JASUXU010000123">
    <property type="protein sequence ID" value="KAK0304820.1"/>
    <property type="molecule type" value="Genomic_DNA"/>
</dbReference>
<dbReference type="GO" id="GO:0022857">
    <property type="term" value="F:transmembrane transporter activity"/>
    <property type="evidence" value="ECO:0007669"/>
    <property type="project" value="InterPro"/>
</dbReference>
<evidence type="ECO:0000256" key="1">
    <source>
        <dbReference type="ARBA" id="ARBA00004141"/>
    </source>
</evidence>
<feature type="transmembrane region" description="Helical" evidence="10">
    <location>
        <begin position="154"/>
        <end position="173"/>
    </location>
</feature>
<feature type="transmembrane region" description="Helical" evidence="10">
    <location>
        <begin position="241"/>
        <end position="262"/>
    </location>
</feature>
<feature type="transmembrane region" description="Helical" evidence="10">
    <location>
        <begin position="519"/>
        <end position="539"/>
    </location>
</feature>
<feature type="transmembrane region" description="Helical" evidence="10">
    <location>
        <begin position="207"/>
        <end position="229"/>
    </location>
</feature>
<dbReference type="PROSITE" id="PS50850">
    <property type="entry name" value="MFS"/>
    <property type="match status" value="1"/>
</dbReference>
<feature type="transmembrane region" description="Helical" evidence="10">
    <location>
        <begin position="424"/>
        <end position="445"/>
    </location>
</feature>
<dbReference type="Gene3D" id="1.20.1250.20">
    <property type="entry name" value="MFS general substrate transporter like domains"/>
    <property type="match status" value="1"/>
</dbReference>
<dbReference type="AlphaFoldDB" id="A0AAN6IZU1"/>
<dbReference type="FunFam" id="1.20.1250.20:FF:000011">
    <property type="entry name" value="MFS multidrug transporter, putative"/>
    <property type="match status" value="1"/>
</dbReference>
<feature type="transmembrane region" description="Helical" evidence="10">
    <location>
        <begin position="551"/>
        <end position="569"/>
    </location>
</feature>
<proteinExistence type="inferred from homology"/>
<feature type="transmembrane region" description="Helical" evidence="10">
    <location>
        <begin position="268"/>
        <end position="289"/>
    </location>
</feature>
<feature type="transmembrane region" description="Helical" evidence="10">
    <location>
        <begin position="495"/>
        <end position="513"/>
    </location>
</feature>
<feature type="domain" description="Major facilitator superfamily (MFS) profile" evidence="11">
    <location>
        <begin position="115"/>
        <end position="545"/>
    </location>
</feature>
<reference evidence="12" key="1">
    <citation type="submission" date="2021-12" db="EMBL/GenBank/DDBJ databases">
        <title>Black yeast isolated from Biological Soil Crust.</title>
        <authorList>
            <person name="Kurbessoian T."/>
        </authorList>
    </citation>
    <scope>NUCLEOTIDE SEQUENCE</scope>
    <source>
        <strain evidence="12">CCFEE 5208</strain>
    </source>
</reference>
<comment type="similarity">
    <text evidence="5">Belongs to the major facilitator superfamily. CAR1 family.</text>
</comment>
<dbReference type="InterPro" id="IPR036259">
    <property type="entry name" value="MFS_trans_sf"/>
</dbReference>
<feature type="compositionally biased region" description="Basic and acidic residues" evidence="9">
    <location>
        <begin position="14"/>
        <end position="29"/>
    </location>
</feature>
<comment type="caution">
    <text evidence="12">The sequence shown here is derived from an EMBL/GenBank/DDBJ whole genome shotgun (WGS) entry which is preliminary data.</text>
</comment>
<feature type="transmembrane region" description="Helical" evidence="10">
    <location>
        <begin position="451"/>
        <end position="474"/>
    </location>
</feature>
<dbReference type="CDD" id="cd17323">
    <property type="entry name" value="MFS_Tpo1_MDR_like"/>
    <property type="match status" value="1"/>
</dbReference>
<feature type="region of interest" description="Disordered" evidence="9">
    <location>
        <begin position="1"/>
        <end position="104"/>
    </location>
</feature>
<evidence type="ECO:0000313" key="12">
    <source>
        <dbReference type="EMBL" id="KAK0304820.1"/>
    </source>
</evidence>
<dbReference type="Proteomes" id="UP001168146">
    <property type="component" value="Unassembled WGS sequence"/>
</dbReference>
<dbReference type="InterPro" id="IPR020846">
    <property type="entry name" value="MFS_dom"/>
</dbReference>
<evidence type="ECO:0000256" key="3">
    <source>
        <dbReference type="ARBA" id="ARBA00022989"/>
    </source>
</evidence>
<feature type="transmembrane region" description="Helical" evidence="10">
    <location>
        <begin position="113"/>
        <end position="134"/>
    </location>
</feature>
<comment type="subcellular location">
    <subcellularLocation>
        <location evidence="1">Membrane</location>
        <topology evidence="1">Multi-pass membrane protein</topology>
    </subcellularLocation>
</comment>
<evidence type="ECO:0000313" key="13">
    <source>
        <dbReference type="Proteomes" id="UP001168146"/>
    </source>
</evidence>
<dbReference type="PANTHER" id="PTHR23502">
    <property type="entry name" value="MAJOR FACILITATOR SUPERFAMILY"/>
    <property type="match status" value="1"/>
</dbReference>
<sequence length="1001" mass="109909">MAAHKVPAFLGGDLPEKEQLALQEGHDADIPSNQGVETDAEAAANRNEFNSGLDKDKEPSSPSSIDEPISDLEKGQPTTQTAEEQEPVDPNIVDWSGPDDPENPMNFTATVKWGNIAVLSAMTFLTPLASSMFAPGVPELLKDFGTNNQAVATFVVSVYLLGFAAGPIVIAPLSELYGRLMIYHVCNVGFIVFTVACALATDMNMLIAFRFLAGAWGISPITNGGGTIADLMPAEKRGGAMAIWAIGPLLGPVIGPVCGGFLAEAKGWRWIFWVIAIATGAVTIAGFLFMRETYAPVILERRAKRLRKETGNPDLRSKLAIDLPPKTLFLRAIVRPTKLLFLSPICALMSLYMAVVYGILYLLFTTFTFVFEENYHFSGSTVGLVYIGCGVGNLLGLAIIGKASDPIMKHLAKKYSDGKIKPEYRLPVLMYAGPFIPVGLFIYGWTAQYHVQWAVPILGTLFVGIGLIAAFMAINTYLVDTFGRYAASAMAANTILRSILGAVFPLFALQMYAKLGLGWGNSLIAFVALALCPIPFLFYRYGEKLRTHPKWQVNFGIAAAFLWIAGRNLCSEGQDGGIPKAASLSTHPQSPAYYLGLELSCLQLGVAFFRAADAKPWYPSVLPLQTEGTCFKRSTSTSLHVFHALRFDKTDSLLSSITPSDIGNINHNATTSTMSIRGELARILGGDPLSKDAYEGLVRLLANQQAEIGTLHRAPTGSAHDIRAMEQKLHDRGAEIKRLTDHVHELKTFLSERDEMMSLRNHQIRGYRKAVDELTAELVSEHATRKKGTGTSRKRFNDGLDVHETRGKVDGGRLFEKQIKDLQLQNAKLVEAQEEQDTALLLATAFQKEAHNQRQHLGAQLRERDERILAPHEQTTTLQEQIYQFTNATSWDEATASALRAQATTHLKLVKGLQADLVERDARIEKLNDAKLAFMRNMEERQETLILAHKKVVKERKDAEARVMDGKIALSNASIKMGEWKKMAETQKDLIGKLMAANQSG</sequence>
<evidence type="ECO:0000256" key="5">
    <source>
        <dbReference type="ARBA" id="ARBA00038347"/>
    </source>
</evidence>
<dbReference type="SUPFAM" id="SSF103473">
    <property type="entry name" value="MFS general substrate transporter"/>
    <property type="match status" value="1"/>
</dbReference>